<sequence>MTHKITLDSFPTEDAVNLYPCKGWPKAAIHHFDRKQAVAVLAALAVSRPLLVRGEPGCGKTQLARAVAQLFAMPLACLVVNERTEPEDLLWRYDALRKLSDANAGERCVKDESQYLSAGPLWWALNHTSAESRIGSRPCRPVTTDESGQKREFQNGVVLLIDEIDKADRSVPNSLLEPLGNLSFEVPYTGERVERPKGEPDPLIIITTNREQELPQAFVRRCLVLDLVLDDDNRDDFIDILSKRGQSLFQGRMPGDYGETTYEKVADLLYEKRMRAKHEGLSFIPGQAEYLDHLEALIGMKQTAPSLGLDEAMELLAALTFMKNGA</sequence>
<dbReference type="GO" id="GO:0005524">
    <property type="term" value="F:ATP binding"/>
    <property type="evidence" value="ECO:0007669"/>
    <property type="project" value="InterPro"/>
</dbReference>
<keyword evidence="3" id="KW-1185">Reference proteome</keyword>
<dbReference type="EMBL" id="CM001488">
    <property type="protein sequence ID" value="EIM63680.1"/>
    <property type="molecule type" value="Genomic_DNA"/>
</dbReference>
<dbReference type="OrthoDB" id="5429767at2"/>
<accession>I5B2G7</accession>
<dbReference type="GO" id="GO:0016887">
    <property type="term" value="F:ATP hydrolysis activity"/>
    <property type="evidence" value="ECO:0007669"/>
    <property type="project" value="InterPro"/>
</dbReference>
<evidence type="ECO:0000313" key="3">
    <source>
        <dbReference type="Proteomes" id="UP000005778"/>
    </source>
</evidence>
<dbReference type="InterPro" id="IPR003593">
    <property type="entry name" value="AAA+_ATPase"/>
</dbReference>
<dbReference type="HOGENOM" id="CLU_051820_2_2_7"/>
<reference evidence="2 3" key="2">
    <citation type="submission" date="2012-02" db="EMBL/GenBank/DDBJ databases">
        <title>Improved High-Quality Draft sequence of Desulfobacter postgatei 2ac9.</title>
        <authorList>
            <consortium name="US DOE Joint Genome Institute"/>
            <person name="Lucas S."/>
            <person name="Han J."/>
            <person name="Lapidus A."/>
            <person name="Cheng J.-F."/>
            <person name="Goodwin L."/>
            <person name="Pitluck S."/>
            <person name="Peters L."/>
            <person name="Ovchinnikova G."/>
            <person name="Held B."/>
            <person name="Detter J.C."/>
            <person name="Han C."/>
            <person name="Tapia R."/>
            <person name="Land M."/>
            <person name="Hauser L."/>
            <person name="Kyrpides N."/>
            <person name="Ivanova N."/>
            <person name="Pagani I."/>
            <person name="Orellana R."/>
            <person name="Lovley D."/>
            <person name="Woyke T."/>
        </authorList>
    </citation>
    <scope>NUCLEOTIDE SEQUENCE [LARGE SCALE GENOMIC DNA]</scope>
    <source>
        <strain evidence="2 3">2ac9</strain>
    </source>
</reference>
<dbReference type="RefSeq" id="WP_004072919.1">
    <property type="nucleotide sequence ID" value="NZ_CM001488.1"/>
</dbReference>
<dbReference type="Gene3D" id="3.40.50.300">
    <property type="entry name" value="P-loop containing nucleotide triphosphate hydrolases"/>
    <property type="match status" value="1"/>
</dbReference>
<dbReference type="PANTHER" id="PTHR42759:SF1">
    <property type="entry name" value="MAGNESIUM-CHELATASE SUBUNIT CHLD"/>
    <property type="match status" value="1"/>
</dbReference>
<gene>
    <name evidence="2" type="ORF">DespoDRAFT_01763</name>
</gene>
<dbReference type="SMART" id="SM00382">
    <property type="entry name" value="AAA"/>
    <property type="match status" value="1"/>
</dbReference>
<dbReference type="eggNOG" id="COG0714">
    <property type="taxonomic scope" value="Bacteria"/>
</dbReference>
<dbReference type="InterPro" id="IPR050764">
    <property type="entry name" value="CbbQ/NirQ/NorQ/GpvN"/>
</dbReference>
<evidence type="ECO:0000259" key="1">
    <source>
        <dbReference type="SMART" id="SM00382"/>
    </source>
</evidence>
<reference evidence="2 3" key="1">
    <citation type="submission" date="2011-09" db="EMBL/GenBank/DDBJ databases">
        <authorList>
            <consortium name="US DOE Joint Genome Institute (JGI-PGF)"/>
            <person name="Lucas S."/>
            <person name="Han J."/>
            <person name="Lapidus A."/>
            <person name="Cheng J.-F."/>
            <person name="Goodwin L."/>
            <person name="Pitluck S."/>
            <person name="Peters L."/>
            <person name="Land M.L."/>
            <person name="Hauser L."/>
            <person name="Orellana R."/>
            <person name="Lovley D."/>
            <person name="Woyke T.J."/>
        </authorList>
    </citation>
    <scope>NUCLEOTIDE SEQUENCE [LARGE SCALE GENOMIC DNA]</scope>
    <source>
        <strain evidence="2 3">2ac9</strain>
    </source>
</reference>
<organism evidence="2 3">
    <name type="scientific">Desulfobacter postgatei 2ac9</name>
    <dbReference type="NCBI Taxonomy" id="879212"/>
    <lineage>
        <taxon>Bacteria</taxon>
        <taxon>Pseudomonadati</taxon>
        <taxon>Thermodesulfobacteriota</taxon>
        <taxon>Desulfobacteria</taxon>
        <taxon>Desulfobacterales</taxon>
        <taxon>Desulfobacteraceae</taxon>
        <taxon>Desulfobacter</taxon>
    </lineage>
</organism>
<name>I5B2G7_9BACT</name>
<dbReference type="SUPFAM" id="SSF52540">
    <property type="entry name" value="P-loop containing nucleoside triphosphate hydrolases"/>
    <property type="match status" value="1"/>
</dbReference>
<dbReference type="PANTHER" id="PTHR42759">
    <property type="entry name" value="MOXR FAMILY PROTEIN"/>
    <property type="match status" value="1"/>
</dbReference>
<dbReference type="InterPro" id="IPR011704">
    <property type="entry name" value="ATPase_dyneun-rel_AAA"/>
</dbReference>
<evidence type="ECO:0000313" key="2">
    <source>
        <dbReference type="EMBL" id="EIM63680.1"/>
    </source>
</evidence>
<protein>
    <submittedName>
        <fullName evidence="2">MoxR-like ATPase</fullName>
    </submittedName>
</protein>
<dbReference type="InterPro" id="IPR027417">
    <property type="entry name" value="P-loop_NTPase"/>
</dbReference>
<dbReference type="CDD" id="cd00009">
    <property type="entry name" value="AAA"/>
    <property type="match status" value="1"/>
</dbReference>
<dbReference type="AlphaFoldDB" id="I5B2G7"/>
<dbReference type="Proteomes" id="UP000005778">
    <property type="component" value="Chromosome"/>
</dbReference>
<proteinExistence type="predicted"/>
<dbReference type="STRING" id="879212.DespoDRAFT_01763"/>
<dbReference type="Pfam" id="PF07728">
    <property type="entry name" value="AAA_5"/>
    <property type="match status" value="1"/>
</dbReference>
<feature type="domain" description="AAA+ ATPase" evidence="1">
    <location>
        <begin position="46"/>
        <end position="231"/>
    </location>
</feature>